<dbReference type="EMBL" id="CP002869">
    <property type="protein sequence ID" value="AEI41414.1"/>
    <property type="molecule type" value="Genomic_DNA"/>
</dbReference>
<evidence type="ECO:0000256" key="3">
    <source>
        <dbReference type="ARBA" id="ARBA00022691"/>
    </source>
</evidence>
<evidence type="ECO:0000259" key="4">
    <source>
        <dbReference type="Pfam" id="PF10672"/>
    </source>
</evidence>
<organism evidence="5 6">
    <name type="scientific">Paenibacillus mucilaginosus (strain KNP414)</name>
    <dbReference type="NCBI Taxonomy" id="1036673"/>
    <lineage>
        <taxon>Bacteria</taxon>
        <taxon>Bacillati</taxon>
        <taxon>Bacillota</taxon>
        <taxon>Bacilli</taxon>
        <taxon>Bacillales</taxon>
        <taxon>Paenibacillaceae</taxon>
        <taxon>Paenibacillus</taxon>
    </lineage>
</organism>
<accession>F8FCZ7</accession>
<dbReference type="PATRIC" id="fig|1036673.3.peg.2609"/>
<dbReference type="KEGG" id="pms:KNP414_02855"/>
<reference evidence="5 6" key="2">
    <citation type="journal article" date="2013" name="Genome Announc.">
        <title>Genome Sequence of Growth-Improving Paenibacillus mucilaginosus Strain KNP414.</title>
        <authorList>
            <person name="Lu J.J."/>
            <person name="Wang J.F."/>
            <person name="Hu X.F."/>
        </authorList>
    </citation>
    <scope>NUCLEOTIDE SEQUENCE [LARGE SCALE GENOMIC DNA]</scope>
    <source>
        <strain evidence="5 6">KNP414</strain>
    </source>
</reference>
<reference evidence="6" key="1">
    <citation type="submission" date="2011-06" db="EMBL/GenBank/DDBJ databases">
        <title>Complete genome sequence of Paenibacillus mucilaginosus KNP414.</title>
        <authorList>
            <person name="Wang J."/>
            <person name="Hu S."/>
            <person name="Hu X."/>
            <person name="Zhang B."/>
            <person name="Dong D."/>
            <person name="Zhang S."/>
            <person name="Zhao K."/>
            <person name="Wu D."/>
        </authorList>
    </citation>
    <scope>NUCLEOTIDE SEQUENCE [LARGE SCALE GENOMIC DNA]</scope>
    <source>
        <strain evidence="6">KNP414</strain>
    </source>
</reference>
<dbReference type="PANTHER" id="PTHR43042">
    <property type="entry name" value="SAM-DEPENDENT METHYLTRANSFERASE"/>
    <property type="match status" value="1"/>
</dbReference>
<keyword evidence="1" id="KW-0489">Methyltransferase</keyword>
<dbReference type="GO" id="GO:0032259">
    <property type="term" value="P:methylation"/>
    <property type="evidence" value="ECO:0007669"/>
    <property type="project" value="UniProtKB-KW"/>
</dbReference>
<evidence type="ECO:0000256" key="2">
    <source>
        <dbReference type="ARBA" id="ARBA00022679"/>
    </source>
</evidence>
<sequence>MFAAQDWKDYELIDTGGGEKLERWGSIVLRRPDPQIIWPLVKETAPWKKADAHYHRSSSGGGSWEYKKELPERWTISYNGLQFHIKPTSFKHTGLFPEQAVNWSWMREKIASAGRPIRVLNLFAYTGGASVACASAGANVCHVDASKGVVQWAKENLQLSGLGDRPVRFITDDVFKFVQREQRRGSKYDAIIMDPPSYGRGPNGETWKLETDLYPFVESCMSILSDQPLFFLINSYTTGLSASVLKNILALSLGSKFGGDITCGEIGLPITASGLHLPCGILGRWEA</sequence>
<dbReference type="Pfam" id="PF10672">
    <property type="entry name" value="Methyltrans_SAM"/>
    <property type="match status" value="1"/>
</dbReference>
<dbReference type="AlphaFoldDB" id="F8FCZ7"/>
<feature type="domain" description="S-adenosylmethionine-dependent methyltransferase" evidence="4">
    <location>
        <begin position="67"/>
        <end position="201"/>
    </location>
</feature>
<dbReference type="PANTHER" id="PTHR43042:SF2">
    <property type="entry name" value="SAM-DEPENDENT METHYLTRANSFERASE"/>
    <property type="match status" value="1"/>
</dbReference>
<dbReference type="InterPro" id="IPR029063">
    <property type="entry name" value="SAM-dependent_MTases_sf"/>
</dbReference>
<dbReference type="InterPro" id="IPR013780">
    <property type="entry name" value="Glyco_hydro_b"/>
</dbReference>
<dbReference type="HOGENOM" id="CLU_051804_1_0_9"/>
<dbReference type="SUPFAM" id="SSF53335">
    <property type="entry name" value="S-adenosyl-L-methionine-dependent methyltransferases"/>
    <property type="match status" value="1"/>
</dbReference>
<protein>
    <recommendedName>
        <fullName evidence="4">S-adenosylmethionine-dependent methyltransferase domain-containing protein</fullName>
    </recommendedName>
</protein>
<dbReference type="InterPro" id="IPR019614">
    <property type="entry name" value="SAM-dep_methyl-trfase"/>
</dbReference>
<dbReference type="Proteomes" id="UP000006620">
    <property type="component" value="Chromosome"/>
</dbReference>
<dbReference type="Gene3D" id="3.40.50.150">
    <property type="entry name" value="Vaccinia Virus protein VP39"/>
    <property type="match status" value="1"/>
</dbReference>
<keyword evidence="2" id="KW-0808">Transferase</keyword>
<evidence type="ECO:0000313" key="5">
    <source>
        <dbReference type="EMBL" id="AEI41414.1"/>
    </source>
</evidence>
<dbReference type="GO" id="GO:0008168">
    <property type="term" value="F:methyltransferase activity"/>
    <property type="evidence" value="ECO:0007669"/>
    <property type="project" value="UniProtKB-KW"/>
</dbReference>
<proteinExistence type="predicted"/>
<evidence type="ECO:0000256" key="1">
    <source>
        <dbReference type="ARBA" id="ARBA00022603"/>
    </source>
</evidence>
<dbReference type="Gene3D" id="2.60.40.1180">
    <property type="entry name" value="Golgi alpha-mannosidase II"/>
    <property type="match status" value="1"/>
</dbReference>
<evidence type="ECO:0000313" key="6">
    <source>
        <dbReference type="Proteomes" id="UP000006620"/>
    </source>
</evidence>
<keyword evidence="3" id="KW-0949">S-adenosyl-L-methionine</keyword>
<name>F8FCZ7_PAEMK</name>
<gene>
    <name evidence="5" type="ordered locus">KNP414_02855</name>
</gene>
<dbReference type="RefSeq" id="WP_013916575.1">
    <property type="nucleotide sequence ID" value="NC_015690.1"/>
</dbReference>
<dbReference type="CDD" id="cd02440">
    <property type="entry name" value="AdoMet_MTases"/>
    <property type="match status" value="1"/>
</dbReference>